<evidence type="ECO:0000256" key="1">
    <source>
        <dbReference type="ARBA" id="ARBA00022801"/>
    </source>
</evidence>
<protein>
    <recommendedName>
        <fullName evidence="3">Inosine/uridine-preferring nucleoside hydrolase domain-containing protein</fullName>
    </recommendedName>
</protein>
<evidence type="ECO:0000256" key="2">
    <source>
        <dbReference type="ARBA" id="ARBA00023295"/>
    </source>
</evidence>
<dbReference type="InterPro" id="IPR001910">
    <property type="entry name" value="Inosine/uridine_hydrolase_dom"/>
</dbReference>
<proteinExistence type="predicted"/>
<keyword evidence="1" id="KW-0378">Hydrolase</keyword>
<dbReference type="InterPro" id="IPR023186">
    <property type="entry name" value="IUNH"/>
</dbReference>
<dbReference type="Proteomes" id="UP001500363">
    <property type="component" value="Unassembled WGS sequence"/>
</dbReference>
<comment type="caution">
    <text evidence="4">The sequence shown here is derived from an EMBL/GenBank/DDBJ whole genome shotgun (WGS) entry which is preliminary data.</text>
</comment>
<reference evidence="5" key="1">
    <citation type="journal article" date="2019" name="Int. J. Syst. Evol. Microbiol.">
        <title>The Global Catalogue of Microorganisms (GCM) 10K type strain sequencing project: providing services to taxonomists for standard genome sequencing and annotation.</title>
        <authorList>
            <consortium name="The Broad Institute Genomics Platform"/>
            <consortium name="The Broad Institute Genome Sequencing Center for Infectious Disease"/>
            <person name="Wu L."/>
            <person name="Ma J."/>
        </authorList>
    </citation>
    <scope>NUCLEOTIDE SEQUENCE [LARGE SCALE GENOMIC DNA]</scope>
    <source>
        <strain evidence="5">JCM 14303</strain>
    </source>
</reference>
<dbReference type="PANTHER" id="PTHR12304:SF59">
    <property type="entry name" value="INOSINE-URIDINE PREFERRING NUCLEOSIDE HYDROLASE FAMILY PROTEIN"/>
    <property type="match status" value="1"/>
</dbReference>
<dbReference type="Pfam" id="PF01156">
    <property type="entry name" value="IU_nuc_hydro"/>
    <property type="match status" value="1"/>
</dbReference>
<accession>A0ABP4LCA8</accession>
<dbReference type="EMBL" id="BAAANC010000001">
    <property type="protein sequence ID" value="GAA1519256.1"/>
    <property type="molecule type" value="Genomic_DNA"/>
</dbReference>
<feature type="domain" description="Inosine/uridine-preferring nucleoside hydrolase" evidence="3">
    <location>
        <begin position="59"/>
        <end position="303"/>
    </location>
</feature>
<dbReference type="SUPFAM" id="SSF53590">
    <property type="entry name" value="Nucleoside hydrolase"/>
    <property type="match status" value="1"/>
</dbReference>
<sequence length="337" mass="36347">MGEGRDGERDPSQDEDPIQEWLAMVGTDEILFEGEKGFDDSIGGPPPSLGPHPVAFAPMIVDTDAGGDPDDSVAIVAAARSVPELGLVLTSDEYGGERARFVRHLLDLAGRPEVPVVAGAELQDDPLYFVDGLFPQDVPKQSDDLAGAVEAVCGSTPGPVRWVGMGPLSNLAALQEARPELVAKMVVTQMGGAVNYRDPSRAEHNFRMDPAAVHRMLPALELSVPTFVVSEVTFNPAMELGRGSAIYQKWAAPGSPPWASVLRAHLDRWMDRYPASMQHDSLTLAAATFWPGVRFVRERVAVDSAARMKVDAEGIEIALSISADYASFMEWLEARVT</sequence>
<gene>
    <name evidence="4" type="ORF">GCM10009741_19340</name>
</gene>
<keyword evidence="5" id="KW-1185">Reference proteome</keyword>
<evidence type="ECO:0000313" key="4">
    <source>
        <dbReference type="EMBL" id="GAA1519256.1"/>
    </source>
</evidence>
<dbReference type="PANTHER" id="PTHR12304">
    <property type="entry name" value="INOSINE-URIDINE PREFERRING NUCLEOSIDE HYDROLASE"/>
    <property type="match status" value="1"/>
</dbReference>
<dbReference type="InterPro" id="IPR036452">
    <property type="entry name" value="Ribo_hydro-like"/>
</dbReference>
<name>A0ABP4LCA8_9ACTN</name>
<keyword evidence="2" id="KW-0326">Glycosidase</keyword>
<evidence type="ECO:0000313" key="5">
    <source>
        <dbReference type="Proteomes" id="UP001500363"/>
    </source>
</evidence>
<dbReference type="Gene3D" id="3.90.245.10">
    <property type="entry name" value="Ribonucleoside hydrolase-like"/>
    <property type="match status" value="1"/>
</dbReference>
<organism evidence="4 5">
    <name type="scientific">Kribbella lupini</name>
    <dbReference type="NCBI Taxonomy" id="291602"/>
    <lineage>
        <taxon>Bacteria</taxon>
        <taxon>Bacillati</taxon>
        <taxon>Actinomycetota</taxon>
        <taxon>Actinomycetes</taxon>
        <taxon>Propionibacteriales</taxon>
        <taxon>Kribbellaceae</taxon>
        <taxon>Kribbella</taxon>
    </lineage>
</organism>
<evidence type="ECO:0000259" key="3">
    <source>
        <dbReference type="Pfam" id="PF01156"/>
    </source>
</evidence>